<gene>
    <name evidence="13" type="ORF">FIV34_03700</name>
</gene>
<organism evidence="13 14">
    <name type="scientific">Luteibacter pinisoli</name>
    <dbReference type="NCBI Taxonomy" id="2589080"/>
    <lineage>
        <taxon>Bacteria</taxon>
        <taxon>Pseudomonadati</taxon>
        <taxon>Pseudomonadota</taxon>
        <taxon>Gammaproteobacteria</taxon>
        <taxon>Lysobacterales</taxon>
        <taxon>Rhodanobacteraceae</taxon>
        <taxon>Luteibacter</taxon>
    </lineage>
</organism>
<dbReference type="InterPro" id="IPR004358">
    <property type="entry name" value="Sig_transdc_His_kin-like_C"/>
</dbReference>
<dbReference type="InterPro" id="IPR003661">
    <property type="entry name" value="HisK_dim/P_dom"/>
</dbReference>
<dbReference type="PANTHER" id="PTHR43065">
    <property type="entry name" value="SENSOR HISTIDINE KINASE"/>
    <property type="match status" value="1"/>
</dbReference>
<proteinExistence type="predicted"/>
<dbReference type="GO" id="GO:0000155">
    <property type="term" value="F:phosphorelay sensor kinase activity"/>
    <property type="evidence" value="ECO:0007669"/>
    <property type="project" value="InterPro"/>
</dbReference>
<evidence type="ECO:0000256" key="6">
    <source>
        <dbReference type="ARBA" id="ARBA00022777"/>
    </source>
</evidence>
<feature type="transmembrane region" description="Helical" evidence="9">
    <location>
        <begin position="117"/>
        <end position="138"/>
    </location>
</feature>
<keyword evidence="9" id="KW-0472">Membrane</keyword>
<dbReference type="Pfam" id="PF13426">
    <property type="entry name" value="PAS_9"/>
    <property type="match status" value="1"/>
</dbReference>
<evidence type="ECO:0000259" key="10">
    <source>
        <dbReference type="PROSITE" id="PS50109"/>
    </source>
</evidence>
<evidence type="ECO:0000256" key="5">
    <source>
        <dbReference type="ARBA" id="ARBA00022741"/>
    </source>
</evidence>
<keyword evidence="6" id="KW-0418">Kinase</keyword>
<dbReference type="NCBIfam" id="TIGR00229">
    <property type="entry name" value="sensory_box"/>
    <property type="match status" value="1"/>
</dbReference>
<keyword evidence="9" id="KW-1133">Transmembrane helix</keyword>
<protein>
    <recommendedName>
        <fullName evidence="2">histidine kinase</fullName>
        <ecNumber evidence="2">2.7.13.3</ecNumber>
    </recommendedName>
</protein>
<evidence type="ECO:0000256" key="7">
    <source>
        <dbReference type="ARBA" id="ARBA00022840"/>
    </source>
</evidence>
<keyword evidence="5" id="KW-0547">Nucleotide-binding</keyword>
<dbReference type="AlphaFoldDB" id="A0A4Y5Z0K6"/>
<dbReference type="SUPFAM" id="SSF55785">
    <property type="entry name" value="PYP-like sensor domain (PAS domain)"/>
    <property type="match status" value="2"/>
</dbReference>
<dbReference type="EC" id="2.7.13.3" evidence="2"/>
<dbReference type="SMART" id="SM00086">
    <property type="entry name" value="PAC"/>
    <property type="match status" value="2"/>
</dbReference>
<dbReference type="InterPro" id="IPR003594">
    <property type="entry name" value="HATPase_dom"/>
</dbReference>
<dbReference type="InterPro" id="IPR036097">
    <property type="entry name" value="HisK_dim/P_sf"/>
</dbReference>
<evidence type="ECO:0000256" key="8">
    <source>
        <dbReference type="ARBA" id="ARBA00023012"/>
    </source>
</evidence>
<dbReference type="Gene3D" id="1.10.287.130">
    <property type="match status" value="1"/>
</dbReference>
<dbReference type="GO" id="GO:0005524">
    <property type="term" value="F:ATP binding"/>
    <property type="evidence" value="ECO:0007669"/>
    <property type="project" value="UniProtKB-KW"/>
</dbReference>
<keyword evidence="4" id="KW-0808">Transferase</keyword>
<dbReference type="Gene3D" id="3.30.450.20">
    <property type="entry name" value="PAS domain"/>
    <property type="match status" value="2"/>
</dbReference>
<dbReference type="SUPFAM" id="SSF47384">
    <property type="entry name" value="Homodimeric domain of signal transducing histidine kinase"/>
    <property type="match status" value="1"/>
</dbReference>
<dbReference type="InterPro" id="IPR001610">
    <property type="entry name" value="PAC"/>
</dbReference>
<dbReference type="Pfam" id="PF00512">
    <property type="entry name" value="HisKA"/>
    <property type="match status" value="1"/>
</dbReference>
<dbReference type="InterPro" id="IPR035965">
    <property type="entry name" value="PAS-like_dom_sf"/>
</dbReference>
<name>A0A4Y5Z0K6_9GAMM</name>
<evidence type="ECO:0000256" key="9">
    <source>
        <dbReference type="SAM" id="Phobius"/>
    </source>
</evidence>
<dbReference type="SMART" id="SM00091">
    <property type="entry name" value="PAS"/>
    <property type="match status" value="2"/>
</dbReference>
<reference evidence="13 14" key="1">
    <citation type="submission" date="2019-06" db="EMBL/GenBank/DDBJ databases">
        <title>A complete genome sequence for Luteibacter pinisoli MAH-14.</title>
        <authorList>
            <person name="Baltrus D.A."/>
        </authorList>
    </citation>
    <scope>NUCLEOTIDE SEQUENCE [LARGE SCALE GENOMIC DNA]</scope>
    <source>
        <strain evidence="13 14">MAH-14</strain>
    </source>
</reference>
<dbReference type="PROSITE" id="PS50109">
    <property type="entry name" value="HIS_KIN"/>
    <property type="match status" value="1"/>
</dbReference>
<keyword evidence="9" id="KW-0812">Transmembrane</keyword>
<comment type="catalytic activity">
    <reaction evidence="1">
        <text>ATP + protein L-histidine = ADP + protein N-phospho-L-histidine.</text>
        <dbReference type="EC" id="2.7.13.3"/>
    </reaction>
</comment>
<dbReference type="PROSITE" id="PS50112">
    <property type="entry name" value="PAS"/>
    <property type="match status" value="1"/>
</dbReference>
<dbReference type="PROSITE" id="PS50113">
    <property type="entry name" value="PAC"/>
    <property type="match status" value="1"/>
</dbReference>
<dbReference type="CDD" id="cd00130">
    <property type="entry name" value="PAS"/>
    <property type="match status" value="1"/>
</dbReference>
<evidence type="ECO:0000256" key="4">
    <source>
        <dbReference type="ARBA" id="ARBA00022679"/>
    </source>
</evidence>
<dbReference type="EMBL" id="CP041046">
    <property type="protein sequence ID" value="QDE38366.1"/>
    <property type="molecule type" value="Genomic_DNA"/>
</dbReference>
<dbReference type="InterPro" id="IPR036890">
    <property type="entry name" value="HATPase_C_sf"/>
</dbReference>
<dbReference type="PRINTS" id="PR00344">
    <property type="entry name" value="BCTRLSENSOR"/>
</dbReference>
<dbReference type="Pfam" id="PF02518">
    <property type="entry name" value="HATPase_c"/>
    <property type="match status" value="1"/>
</dbReference>
<feature type="domain" description="PAC" evidence="12">
    <location>
        <begin position="214"/>
        <end position="268"/>
    </location>
</feature>
<dbReference type="PANTHER" id="PTHR43065:SF10">
    <property type="entry name" value="PEROXIDE STRESS-ACTIVATED HISTIDINE KINASE MAK3"/>
    <property type="match status" value="1"/>
</dbReference>
<dbReference type="InterPro" id="IPR005467">
    <property type="entry name" value="His_kinase_dom"/>
</dbReference>
<feature type="domain" description="Histidine kinase" evidence="10">
    <location>
        <begin position="446"/>
        <end position="661"/>
    </location>
</feature>
<dbReference type="CDD" id="cd00082">
    <property type="entry name" value="HisKA"/>
    <property type="match status" value="1"/>
</dbReference>
<dbReference type="InterPro" id="IPR013656">
    <property type="entry name" value="PAS_4"/>
</dbReference>
<dbReference type="OrthoDB" id="9772100at2"/>
<dbReference type="Proteomes" id="UP000316093">
    <property type="component" value="Chromosome"/>
</dbReference>
<keyword evidence="3" id="KW-0597">Phosphoprotein</keyword>
<evidence type="ECO:0000256" key="3">
    <source>
        <dbReference type="ARBA" id="ARBA00022553"/>
    </source>
</evidence>
<dbReference type="Gene3D" id="3.30.565.10">
    <property type="entry name" value="Histidine kinase-like ATPase, C-terminal domain"/>
    <property type="match status" value="1"/>
</dbReference>
<evidence type="ECO:0000313" key="13">
    <source>
        <dbReference type="EMBL" id="QDE38366.1"/>
    </source>
</evidence>
<dbReference type="SMART" id="SM00387">
    <property type="entry name" value="HATPase_c"/>
    <property type="match status" value="1"/>
</dbReference>
<keyword evidence="14" id="KW-1185">Reference proteome</keyword>
<keyword evidence="8" id="KW-0902">Two-component regulatory system</keyword>
<feature type="transmembrane region" description="Helical" evidence="9">
    <location>
        <begin position="42"/>
        <end position="60"/>
    </location>
</feature>
<dbReference type="InterPro" id="IPR000014">
    <property type="entry name" value="PAS"/>
</dbReference>
<accession>A0A4Y5Z0K6</accession>
<evidence type="ECO:0000259" key="11">
    <source>
        <dbReference type="PROSITE" id="PS50112"/>
    </source>
</evidence>
<dbReference type="Pfam" id="PF08448">
    <property type="entry name" value="PAS_4"/>
    <property type="match status" value="1"/>
</dbReference>
<evidence type="ECO:0000256" key="1">
    <source>
        <dbReference type="ARBA" id="ARBA00000085"/>
    </source>
</evidence>
<dbReference type="SUPFAM" id="SSF55874">
    <property type="entry name" value="ATPase domain of HSP90 chaperone/DNA topoisomerase II/histidine kinase"/>
    <property type="match status" value="1"/>
</dbReference>
<keyword evidence="7" id="KW-0067">ATP-binding</keyword>
<dbReference type="KEGG" id="lpy:FIV34_03700"/>
<evidence type="ECO:0000256" key="2">
    <source>
        <dbReference type="ARBA" id="ARBA00012438"/>
    </source>
</evidence>
<sequence>MTGFRHDSGRICISMRREPTMPRTNALTHAHRGTLIGPRRGASAWLSVAGTLLAVAVFVVDTFTPLQGAVAVVYLVVVLLVAAAGGRTSILGAVASCCVLTIASYVRGHGWPEPDAAFLRCLVSLSAIIVTGVLAMRARKRMATIIRQASLLDLTHDSIYVRDTDDVIVEWNGGAEALYGWTAGEAIGRRASELLATAFAGNRADMDAELFSEGRWEGELIQQHRDGRIVLVEARCALLRDAAGRAQQILEAGTDITARRAADAALAESERRYRAIFESSRFAFWEEDYTLVVERIHVLRSQGVVDLAAYIEKHPSFVRDACALTMVTDVNAATVRMLGARHRDDLIGPLDRFLPGSDRTFGQVLVTLFEGSGTAEGETHLINLKGERLNVLFAVSMPAGPSRYDRVLASVVDITERKRTEHALMAMQSELAQAARVTALGEMSATIAHEVNQPLAAIVTHGEAALRWLRRGEPDLGEACDGIERLVRDARRASDVVNRVRSVASKEPRQHVRFDLRALVEECALLLDGDMARHRVGFTIDIDRAAPMPRGDRVQLQQVVLNLMGNAIRAMGTVPGRRELTLSARATGGESLLIEVEDTGTGIPDDIAASLFDAFVSTRGGGMGMGLAICRSTVESHGGRLWATNRPEGGATFHFTLPVTVAEEARA</sequence>
<evidence type="ECO:0000259" key="12">
    <source>
        <dbReference type="PROSITE" id="PS50113"/>
    </source>
</evidence>
<dbReference type="SMART" id="SM00388">
    <property type="entry name" value="HisKA"/>
    <property type="match status" value="1"/>
</dbReference>
<evidence type="ECO:0000313" key="14">
    <source>
        <dbReference type="Proteomes" id="UP000316093"/>
    </source>
</evidence>
<feature type="domain" description="PAS" evidence="11">
    <location>
        <begin position="151"/>
        <end position="189"/>
    </location>
</feature>
<dbReference type="InterPro" id="IPR000700">
    <property type="entry name" value="PAS-assoc_C"/>
</dbReference>